<organism evidence="2 3">
    <name type="scientific">Nothophoma quercina</name>
    <dbReference type="NCBI Taxonomy" id="749835"/>
    <lineage>
        <taxon>Eukaryota</taxon>
        <taxon>Fungi</taxon>
        <taxon>Dikarya</taxon>
        <taxon>Ascomycota</taxon>
        <taxon>Pezizomycotina</taxon>
        <taxon>Dothideomycetes</taxon>
        <taxon>Pleosporomycetidae</taxon>
        <taxon>Pleosporales</taxon>
        <taxon>Pleosporineae</taxon>
        <taxon>Didymellaceae</taxon>
        <taxon>Nothophoma</taxon>
    </lineage>
</organism>
<keyword evidence="3" id="KW-1185">Reference proteome</keyword>
<evidence type="ECO:0000313" key="2">
    <source>
        <dbReference type="EMBL" id="KAL1597408.1"/>
    </source>
</evidence>
<evidence type="ECO:0000256" key="1">
    <source>
        <dbReference type="SAM" id="MobiDB-lite"/>
    </source>
</evidence>
<gene>
    <name evidence="2" type="ORF">SLS59_007438</name>
</gene>
<protein>
    <submittedName>
        <fullName evidence="2">Uncharacterized protein</fullName>
    </submittedName>
</protein>
<feature type="compositionally biased region" description="Basic and acidic residues" evidence="1">
    <location>
        <begin position="291"/>
        <end position="302"/>
    </location>
</feature>
<dbReference type="PANTHER" id="PTHR21521">
    <property type="entry name" value="AMUN, ISOFORM A"/>
    <property type="match status" value="1"/>
</dbReference>
<dbReference type="EMBL" id="JAKIXB020000026">
    <property type="protein sequence ID" value="KAL1597408.1"/>
    <property type="molecule type" value="Genomic_DNA"/>
</dbReference>
<accession>A0ABR3QZD9</accession>
<comment type="caution">
    <text evidence="2">The sequence shown here is derived from an EMBL/GenBank/DDBJ whole genome shotgun (WGS) entry which is preliminary data.</text>
</comment>
<dbReference type="Proteomes" id="UP001521222">
    <property type="component" value="Unassembled WGS sequence"/>
</dbReference>
<proteinExistence type="predicted"/>
<dbReference type="PANTHER" id="PTHR21521:SF0">
    <property type="entry name" value="AMUN, ISOFORM A"/>
    <property type="match status" value="1"/>
</dbReference>
<sequence>MSPLHTDQISLDSFNETLARYPDTAPSTLAELDTLRYETIPAKLAKSSKDAHLIKADVEKLVEWKLKHGTYRPSLMNLVKSNPAELIKDTTQEGFATYKRTKDAMAALKILTKLRGIGPATASLLLNVQSPEEIPFFSDELFRWTHWDAPGKGEHKWQRSIKYNVTEYKEILASIGELRKRLGVAAVDAEKVAYVLGNENVNLDEEVETEKNAKGSVEEKGQENNEAEKKAEKAENTAKTRMEEIQKAIKEERERDTKEEVGAKKQRDVKEDGAVEADTGKSAAKKGTKRKAQEKAPAEGTRRSSRRKA</sequence>
<reference evidence="2 3" key="1">
    <citation type="submission" date="2024-02" db="EMBL/GenBank/DDBJ databases">
        <title>De novo assembly and annotation of 12 fungi associated with fruit tree decline syndrome in Ontario, Canada.</title>
        <authorList>
            <person name="Sulman M."/>
            <person name="Ellouze W."/>
            <person name="Ilyukhin E."/>
        </authorList>
    </citation>
    <scope>NUCLEOTIDE SEQUENCE [LARGE SCALE GENOMIC DNA]</scope>
    <source>
        <strain evidence="2 3">M97-236</strain>
    </source>
</reference>
<evidence type="ECO:0000313" key="3">
    <source>
        <dbReference type="Proteomes" id="UP001521222"/>
    </source>
</evidence>
<name>A0ABR3QZD9_9PLEO</name>
<feature type="region of interest" description="Disordered" evidence="1">
    <location>
        <begin position="206"/>
        <end position="309"/>
    </location>
</feature>
<feature type="compositionally biased region" description="Basic and acidic residues" evidence="1">
    <location>
        <begin position="209"/>
        <end position="273"/>
    </location>
</feature>